<dbReference type="InterPro" id="IPR009057">
    <property type="entry name" value="Homeodomain-like_sf"/>
</dbReference>
<proteinExistence type="predicted"/>
<gene>
    <name evidence="5" type="ORF">I6I88_11480</name>
</gene>
<dbReference type="Proteomes" id="UP000596202">
    <property type="component" value="Chromosome"/>
</dbReference>
<dbReference type="InterPro" id="IPR001647">
    <property type="entry name" value="HTH_TetR"/>
</dbReference>
<accession>A0A9Q6Z4T7</accession>
<feature type="region of interest" description="Disordered" evidence="3">
    <location>
        <begin position="1"/>
        <end position="29"/>
    </location>
</feature>
<feature type="compositionally biased region" description="Basic and acidic residues" evidence="3">
    <location>
        <begin position="1"/>
        <end position="18"/>
    </location>
</feature>
<evidence type="ECO:0000313" key="5">
    <source>
        <dbReference type="EMBL" id="QQT98836.1"/>
    </source>
</evidence>
<evidence type="ECO:0000256" key="1">
    <source>
        <dbReference type="ARBA" id="ARBA00023125"/>
    </source>
</evidence>
<evidence type="ECO:0000256" key="3">
    <source>
        <dbReference type="SAM" id="MobiDB-lite"/>
    </source>
</evidence>
<dbReference type="GO" id="GO:0003677">
    <property type="term" value="F:DNA binding"/>
    <property type="evidence" value="ECO:0007669"/>
    <property type="project" value="UniProtKB-UniRule"/>
</dbReference>
<name>A0A9Q6Z4T7_MYROD</name>
<dbReference type="GeneID" id="93528282"/>
<dbReference type="Pfam" id="PF00440">
    <property type="entry name" value="TetR_N"/>
    <property type="match status" value="1"/>
</dbReference>
<dbReference type="PROSITE" id="PS50977">
    <property type="entry name" value="HTH_TETR_2"/>
    <property type="match status" value="1"/>
</dbReference>
<feature type="domain" description="HTH tetR-type" evidence="4">
    <location>
        <begin position="31"/>
        <end position="91"/>
    </location>
</feature>
<keyword evidence="1 2" id="KW-0238">DNA-binding</keyword>
<protein>
    <submittedName>
        <fullName evidence="5">TetR/AcrR family transcriptional regulator</fullName>
    </submittedName>
</protein>
<evidence type="ECO:0000256" key="2">
    <source>
        <dbReference type="PROSITE-ProRule" id="PRU00335"/>
    </source>
</evidence>
<evidence type="ECO:0000313" key="6">
    <source>
        <dbReference type="Proteomes" id="UP000596202"/>
    </source>
</evidence>
<dbReference type="SUPFAM" id="SSF46689">
    <property type="entry name" value="Homeodomain-like"/>
    <property type="match status" value="1"/>
</dbReference>
<sequence>MVEQKKSHSNEPENETVKQRKQTSGPLRDKSRTMARLVVAVGKVIQKDGYTGLTATNIAKAAGLDKKLIWTYFGSVDSLIEEYISKKDFWKQAANNVITDLLKNPTEIGQDQITKLLQNQLEIVLKDKALQKIIHWEIGEKNKMLRDLADKREEIGEGLFQVIIPHFEKENIYNIRGRLALLIGGIYYLSLHAKSNGSMFCGLDINKEEGKKEVLSAINDLISLTYENANIT</sequence>
<organism evidence="5 6">
    <name type="scientific">Myroides odoratus</name>
    <name type="common">Flavobacterium odoratum</name>
    <dbReference type="NCBI Taxonomy" id="256"/>
    <lineage>
        <taxon>Bacteria</taxon>
        <taxon>Pseudomonadati</taxon>
        <taxon>Bacteroidota</taxon>
        <taxon>Flavobacteriia</taxon>
        <taxon>Flavobacteriales</taxon>
        <taxon>Flavobacteriaceae</taxon>
        <taxon>Myroides</taxon>
    </lineage>
</organism>
<dbReference type="OrthoDB" id="836882at2"/>
<evidence type="ECO:0000259" key="4">
    <source>
        <dbReference type="PROSITE" id="PS50977"/>
    </source>
</evidence>
<dbReference type="AlphaFoldDB" id="A0A9Q6Z4T7"/>
<dbReference type="Gene3D" id="1.10.357.10">
    <property type="entry name" value="Tetracycline Repressor, domain 2"/>
    <property type="match status" value="1"/>
</dbReference>
<reference evidence="5 6" key="1">
    <citation type="submission" date="2021-01" db="EMBL/GenBank/DDBJ databases">
        <title>FDA dAtabase for Regulatory Grade micrObial Sequences (FDA-ARGOS): Supporting development and validation of Infectious Disease Dx tests.</title>
        <authorList>
            <person name="Sproer C."/>
            <person name="Gronow S."/>
            <person name="Severitt S."/>
            <person name="Schroder I."/>
            <person name="Tallon L."/>
            <person name="Sadzewicz L."/>
            <person name="Zhao X."/>
            <person name="Boylan J."/>
            <person name="Ott S."/>
            <person name="Bowen H."/>
            <person name="Vavikolanu K."/>
            <person name="Mehta A."/>
            <person name="Aluvathingal J."/>
            <person name="Nadendla S."/>
            <person name="Lowell S."/>
            <person name="Myers T."/>
            <person name="Yan Y."/>
            <person name="Sichtig H."/>
        </authorList>
    </citation>
    <scope>NUCLEOTIDE SEQUENCE [LARGE SCALE GENOMIC DNA]</scope>
    <source>
        <strain evidence="5 6">FDAARGOS_1131</strain>
    </source>
</reference>
<dbReference type="RefSeq" id="WP_002986063.1">
    <property type="nucleotide sequence ID" value="NZ_CP068108.1"/>
</dbReference>
<dbReference type="EMBL" id="CP068108">
    <property type="protein sequence ID" value="QQT98836.1"/>
    <property type="molecule type" value="Genomic_DNA"/>
</dbReference>
<feature type="DNA-binding region" description="H-T-H motif" evidence="2">
    <location>
        <begin position="54"/>
        <end position="73"/>
    </location>
</feature>